<dbReference type="EMBL" id="CM003536">
    <property type="protein sequence ID" value="RCV40813.1"/>
    <property type="molecule type" value="Genomic_DNA"/>
</dbReference>
<dbReference type="AlphaFoldDB" id="A0A368SEM4"/>
<name>A0A368SEM4_SETIT</name>
<feature type="compositionally biased region" description="Low complexity" evidence="1">
    <location>
        <begin position="1"/>
        <end position="21"/>
    </location>
</feature>
<feature type="region of interest" description="Disordered" evidence="1">
    <location>
        <begin position="1"/>
        <end position="38"/>
    </location>
</feature>
<proteinExistence type="predicted"/>
<reference evidence="2" key="2">
    <citation type="submission" date="2015-07" db="EMBL/GenBank/DDBJ databases">
        <authorList>
            <person name="Noorani M."/>
        </authorList>
    </citation>
    <scope>NUCLEOTIDE SEQUENCE</scope>
    <source>
        <strain evidence="2">Yugu1</strain>
    </source>
</reference>
<gene>
    <name evidence="2" type="ORF">SETIT_9G085400v2</name>
</gene>
<protein>
    <submittedName>
        <fullName evidence="2">Uncharacterized protein</fullName>
    </submittedName>
</protein>
<evidence type="ECO:0000256" key="1">
    <source>
        <dbReference type="SAM" id="MobiDB-lite"/>
    </source>
</evidence>
<organism evidence="2">
    <name type="scientific">Setaria italica</name>
    <name type="common">Foxtail millet</name>
    <name type="synonym">Panicum italicum</name>
    <dbReference type="NCBI Taxonomy" id="4555"/>
    <lineage>
        <taxon>Eukaryota</taxon>
        <taxon>Viridiplantae</taxon>
        <taxon>Streptophyta</taxon>
        <taxon>Embryophyta</taxon>
        <taxon>Tracheophyta</taxon>
        <taxon>Spermatophyta</taxon>
        <taxon>Magnoliopsida</taxon>
        <taxon>Liliopsida</taxon>
        <taxon>Poales</taxon>
        <taxon>Poaceae</taxon>
        <taxon>PACMAD clade</taxon>
        <taxon>Panicoideae</taxon>
        <taxon>Panicodae</taxon>
        <taxon>Paniceae</taxon>
        <taxon>Cenchrinae</taxon>
        <taxon>Setaria</taxon>
    </lineage>
</organism>
<sequence>MPPSRAPTSPSATRTAATSSTLPPPWPAGHPQEINEEYDDDDGLLKKTEVNVKELWSSYQLNKSKKEAACMSNTSLLVYMFCTEDKESGGKIFWCNSPEKEWSFAVSIDLRLSYVFLF</sequence>
<reference evidence="2" key="1">
    <citation type="journal article" date="2012" name="Nat. Biotechnol.">
        <title>Reference genome sequence of the model plant Setaria.</title>
        <authorList>
            <person name="Bennetzen J.L."/>
            <person name="Schmutz J."/>
            <person name="Wang H."/>
            <person name="Percifield R."/>
            <person name="Hawkins J."/>
            <person name="Pontaroli A.C."/>
            <person name="Estep M."/>
            <person name="Feng L."/>
            <person name="Vaughn J.N."/>
            <person name="Grimwood J."/>
            <person name="Jenkins J."/>
            <person name="Barry K."/>
            <person name="Lindquist E."/>
            <person name="Hellsten U."/>
            <person name="Deshpande S."/>
            <person name="Wang X."/>
            <person name="Wu X."/>
            <person name="Mitros T."/>
            <person name="Triplett J."/>
            <person name="Yang X."/>
            <person name="Ye C.Y."/>
            <person name="Mauro-Herrera M."/>
            <person name="Wang L."/>
            <person name="Li P."/>
            <person name="Sharma M."/>
            <person name="Sharma R."/>
            <person name="Ronald P.C."/>
            <person name="Panaud O."/>
            <person name="Kellogg E.A."/>
            <person name="Brutnell T.P."/>
            <person name="Doust A.N."/>
            <person name="Tuskan G.A."/>
            <person name="Rokhsar D."/>
            <person name="Devos K.M."/>
        </authorList>
    </citation>
    <scope>NUCLEOTIDE SEQUENCE [LARGE SCALE GENOMIC DNA]</scope>
    <source>
        <strain evidence="2">Yugu1</strain>
    </source>
</reference>
<evidence type="ECO:0000313" key="2">
    <source>
        <dbReference type="EMBL" id="RCV40813.1"/>
    </source>
</evidence>
<accession>A0A368SEM4</accession>